<dbReference type="Proteomes" id="UP000323258">
    <property type="component" value="Unassembled WGS sequence"/>
</dbReference>
<dbReference type="AlphaFoldDB" id="A0A5D4GYC9"/>
<sequence>MNATGHVRGDFALRRPLAAGSPIVYWQLGATAEQRYDVPDQPMKGEMDPFFFLTKHKNFIPHEYPCRTQFIADRRGKRPLPQGAFAAVRNWLPFGSPRVDLSGFWFRPTVIGTWARTVIAASTPGRARLRLRTCGGAVLFVNGAEVGWMAPYGRNLETEVELEADLAAGANEIALWFDDLAERDARYYFQLDYLEGPTAEHALPTAAQGEIAAAIEDALEAMHFEKPSYVDGEVALLTAAPLPVDADVSVVVEGDFMSIEEPLKLQRGLRAGEARLPIADTNDLPADFRHFKVTLTASGFSASRVFGVEICHAARQGAAPKALAARVTEALDEVALHAEADTVRALARLATGCGGTETDAMIEGALPAIEDCHDCADFILVPLLWCRHSYADTITPALVERIDAAILGYRYWMDEPGNDVQWYFSENHALLFHTAAYLAGHVLPERRFVRSGRSGKDQSAVGLARVRAWLDHFEQWEMAEFNSAPYFPIDLKGLTALYALAPDEDVRKRACAAIIRLVEVVARSAHRGVLTGAQGRSYEHTLRAARSLELSGIARMVWGSGNYGMRFHALPQLALCLRDHGLEIPQALADIASFDSPGAQEWCFAQGQGRIAKLYHCKTRDWAMGTAVAYRWNEWGYQETVLHLRMGDNADAQVWINHPGETIHSGYGRPSYWGGSGTLPRVQQYRGLAVLLFDCAAEQPDFTHAWFPKGIFDEVGIDGDTAHARSGNALLQLRAGGGLQLVDRGPTAGNELRVQGRKTSWIVRLGQVDRHGKLDAFARNFSAITLRREEDGLLLVDDPEYGVVRFHPDGRVEAEGRLIDPSLWTVKGDAVLLKDPA</sequence>
<reference evidence="1 2" key="2">
    <citation type="submission" date="2019-09" db="EMBL/GenBank/DDBJ databases">
        <title>Mesorhizobium sp. MaA-C15 isolated from Microcystis aeruginosa.</title>
        <authorList>
            <person name="Jeong S.E."/>
            <person name="Jin H.M."/>
            <person name="Jeon C.O."/>
        </authorList>
    </citation>
    <scope>NUCLEOTIDE SEQUENCE [LARGE SCALE GENOMIC DNA]</scope>
    <source>
        <strain evidence="1 2">MaA-C15</strain>
    </source>
</reference>
<accession>A0A5D4GYC9</accession>
<protein>
    <submittedName>
        <fullName evidence="1">Uncharacterized protein</fullName>
    </submittedName>
</protein>
<comment type="caution">
    <text evidence="1">The sequence shown here is derived from an EMBL/GenBank/DDBJ whole genome shotgun (WGS) entry which is preliminary data.</text>
</comment>
<dbReference type="RefSeq" id="WP_148914383.1">
    <property type="nucleotide sequence ID" value="NZ_VSZS01000060.1"/>
</dbReference>
<organism evidence="1 2">
    <name type="scientific">Neoaquamicrobium microcysteis</name>
    <dbReference type="NCBI Taxonomy" id="2682781"/>
    <lineage>
        <taxon>Bacteria</taxon>
        <taxon>Pseudomonadati</taxon>
        <taxon>Pseudomonadota</taxon>
        <taxon>Alphaproteobacteria</taxon>
        <taxon>Hyphomicrobiales</taxon>
        <taxon>Phyllobacteriaceae</taxon>
        <taxon>Neoaquamicrobium</taxon>
    </lineage>
</organism>
<proteinExistence type="predicted"/>
<gene>
    <name evidence="1" type="ORF">FY036_09015</name>
</gene>
<keyword evidence="2" id="KW-1185">Reference proteome</keyword>
<dbReference type="OrthoDB" id="1029638at2"/>
<name>A0A5D4GYC9_9HYPH</name>
<reference evidence="1 2" key="1">
    <citation type="submission" date="2019-08" db="EMBL/GenBank/DDBJ databases">
        <authorList>
            <person name="Seo Y.L."/>
        </authorList>
    </citation>
    <scope>NUCLEOTIDE SEQUENCE [LARGE SCALE GENOMIC DNA]</scope>
    <source>
        <strain evidence="1 2">MaA-C15</strain>
    </source>
</reference>
<dbReference type="EMBL" id="VSZS01000060">
    <property type="protein sequence ID" value="TYR33184.1"/>
    <property type="molecule type" value="Genomic_DNA"/>
</dbReference>
<evidence type="ECO:0000313" key="1">
    <source>
        <dbReference type="EMBL" id="TYR33184.1"/>
    </source>
</evidence>
<evidence type="ECO:0000313" key="2">
    <source>
        <dbReference type="Proteomes" id="UP000323258"/>
    </source>
</evidence>